<evidence type="ECO:0000256" key="1">
    <source>
        <dbReference type="SAM" id="MobiDB-lite"/>
    </source>
</evidence>
<dbReference type="Proteomes" id="UP001227543">
    <property type="component" value="Unassembled WGS sequence"/>
</dbReference>
<gene>
    <name evidence="2" type="ORF">CTAM01_00410</name>
</gene>
<keyword evidence="3" id="KW-1185">Reference proteome</keyword>
<dbReference type="GeneID" id="85400700"/>
<feature type="region of interest" description="Disordered" evidence="1">
    <location>
        <begin position="64"/>
        <end position="98"/>
    </location>
</feature>
<protein>
    <submittedName>
        <fullName evidence="2">Uncharacterized protein</fullName>
    </submittedName>
</protein>
<dbReference type="EMBL" id="MLFU01000001">
    <property type="protein sequence ID" value="KAK1513014.1"/>
    <property type="molecule type" value="Genomic_DNA"/>
</dbReference>
<accession>A0ABQ9RUG4</accession>
<comment type="caution">
    <text evidence="2">The sequence shown here is derived from an EMBL/GenBank/DDBJ whole genome shotgun (WGS) entry which is preliminary data.</text>
</comment>
<reference evidence="2 3" key="1">
    <citation type="submission" date="2016-10" db="EMBL/GenBank/DDBJ databases">
        <title>The genome sequence of Colletotrichum fioriniae PJ7.</title>
        <authorList>
            <person name="Baroncelli R."/>
        </authorList>
    </citation>
    <scope>NUCLEOTIDE SEQUENCE [LARGE SCALE GENOMIC DNA]</scope>
    <source>
        <strain evidence="2 3">Tom-12</strain>
    </source>
</reference>
<evidence type="ECO:0000313" key="3">
    <source>
        <dbReference type="Proteomes" id="UP001227543"/>
    </source>
</evidence>
<evidence type="ECO:0000313" key="2">
    <source>
        <dbReference type="EMBL" id="KAK1513014.1"/>
    </source>
</evidence>
<sequence>MTAPHIAWTNNTSHELRPQFGVRVLSAASGEESSTISVTTHYPQSEAAPDSHVLEVWHTQVPNSRAHRKLTQRDRVTPHSTPHFTISRCQQPIPGPGL</sequence>
<organism evidence="2 3">
    <name type="scientific">Colletotrichum tamarilloi</name>
    <dbReference type="NCBI Taxonomy" id="1209934"/>
    <lineage>
        <taxon>Eukaryota</taxon>
        <taxon>Fungi</taxon>
        <taxon>Dikarya</taxon>
        <taxon>Ascomycota</taxon>
        <taxon>Pezizomycotina</taxon>
        <taxon>Sordariomycetes</taxon>
        <taxon>Hypocreomycetidae</taxon>
        <taxon>Glomerellales</taxon>
        <taxon>Glomerellaceae</taxon>
        <taxon>Colletotrichum</taxon>
        <taxon>Colletotrichum acutatum species complex</taxon>
    </lineage>
</organism>
<name>A0ABQ9RUG4_9PEZI</name>
<dbReference type="RefSeq" id="XP_060389088.1">
    <property type="nucleotide sequence ID" value="XM_060516462.1"/>
</dbReference>
<proteinExistence type="predicted"/>
<feature type="compositionally biased region" description="Polar residues" evidence="1">
    <location>
        <begin position="78"/>
        <end position="90"/>
    </location>
</feature>